<dbReference type="Proteomes" id="UP000494363">
    <property type="component" value="Unassembled WGS sequence"/>
</dbReference>
<reference evidence="2 3" key="1">
    <citation type="submission" date="2020-04" db="EMBL/GenBank/DDBJ databases">
        <authorList>
            <person name="De Canck E."/>
        </authorList>
    </citation>
    <scope>NUCLEOTIDE SEQUENCE [LARGE SCALE GENOMIC DNA]</scope>
    <source>
        <strain evidence="2 3">LMG 29542</strain>
    </source>
</reference>
<dbReference type="AlphaFoldDB" id="A0A6J5F7W7"/>
<name>A0A6J5F7W7_9BURK</name>
<accession>A0A6J5F7W7</accession>
<dbReference type="GO" id="GO:0004803">
    <property type="term" value="F:transposase activity"/>
    <property type="evidence" value="ECO:0007669"/>
    <property type="project" value="InterPro"/>
</dbReference>
<keyword evidence="3" id="KW-1185">Reference proteome</keyword>
<sequence length="139" mass="15235">MENTALYVQVAPTCCASSPGIACRPGSFLPARVLSRFLQALEAAHRHGQLQFFGDTALADPATFARWLASLRTCEWVAHAKRPFAGPKAMLEYLSRYTQRVAISNQRRVAFAQRGVTFRWKARGGFENSDSSLSGKAGA</sequence>
<organism evidence="2 3">
    <name type="scientific">Paraburkholderia humisilvae</name>
    <dbReference type="NCBI Taxonomy" id="627669"/>
    <lineage>
        <taxon>Bacteria</taxon>
        <taxon>Pseudomonadati</taxon>
        <taxon>Pseudomonadota</taxon>
        <taxon>Betaproteobacteria</taxon>
        <taxon>Burkholderiales</taxon>
        <taxon>Burkholderiaceae</taxon>
        <taxon>Paraburkholderia</taxon>
    </lineage>
</organism>
<evidence type="ECO:0000313" key="2">
    <source>
        <dbReference type="EMBL" id="CAB3774594.1"/>
    </source>
</evidence>
<protein>
    <recommendedName>
        <fullName evidence="1">Transposase IS801/IS1294 domain-containing protein</fullName>
    </recommendedName>
</protein>
<proteinExistence type="predicted"/>
<evidence type="ECO:0000259" key="1">
    <source>
        <dbReference type="Pfam" id="PF04986"/>
    </source>
</evidence>
<feature type="domain" description="Transposase IS801/IS1294" evidence="1">
    <location>
        <begin position="26"/>
        <end position="130"/>
    </location>
</feature>
<dbReference type="GO" id="GO:0003677">
    <property type="term" value="F:DNA binding"/>
    <property type="evidence" value="ECO:0007669"/>
    <property type="project" value="InterPro"/>
</dbReference>
<evidence type="ECO:0000313" key="3">
    <source>
        <dbReference type="Proteomes" id="UP000494363"/>
    </source>
</evidence>
<dbReference type="EMBL" id="CADIKH010000137">
    <property type="protein sequence ID" value="CAB3774594.1"/>
    <property type="molecule type" value="Genomic_DNA"/>
</dbReference>
<dbReference type="GO" id="GO:0006313">
    <property type="term" value="P:DNA transposition"/>
    <property type="evidence" value="ECO:0007669"/>
    <property type="project" value="InterPro"/>
</dbReference>
<dbReference type="Pfam" id="PF04986">
    <property type="entry name" value="Y2_Tnp"/>
    <property type="match status" value="1"/>
</dbReference>
<dbReference type="InterPro" id="IPR007069">
    <property type="entry name" value="Transposase_32"/>
</dbReference>
<gene>
    <name evidence="2" type="ORF">LMG29542_07972</name>
</gene>